<dbReference type="Pfam" id="PF02604">
    <property type="entry name" value="PhdYeFM_antitox"/>
    <property type="match status" value="1"/>
</dbReference>
<keyword evidence="4" id="KW-1185">Reference proteome</keyword>
<dbReference type="InterPro" id="IPR006442">
    <property type="entry name" value="Antitoxin_Phd/YefM"/>
</dbReference>
<dbReference type="Proteomes" id="UP000319263">
    <property type="component" value="Chromosome"/>
</dbReference>
<dbReference type="AlphaFoldDB" id="A0A516Q524"/>
<name>A0A516Q524_9ACTN</name>
<dbReference type="Gene3D" id="3.40.1620.10">
    <property type="entry name" value="YefM-like domain"/>
    <property type="match status" value="1"/>
</dbReference>
<evidence type="ECO:0000256" key="2">
    <source>
        <dbReference type="RuleBase" id="RU362080"/>
    </source>
</evidence>
<evidence type="ECO:0000313" key="3">
    <source>
        <dbReference type="EMBL" id="QDP98321.1"/>
    </source>
</evidence>
<evidence type="ECO:0000256" key="1">
    <source>
        <dbReference type="ARBA" id="ARBA00009981"/>
    </source>
</evidence>
<dbReference type="SUPFAM" id="SSF143120">
    <property type="entry name" value="YefM-like"/>
    <property type="match status" value="1"/>
</dbReference>
<dbReference type="RefSeq" id="WP_143988260.1">
    <property type="nucleotide sequence ID" value="NZ_CP041692.1"/>
</dbReference>
<protein>
    <recommendedName>
        <fullName evidence="2">Antitoxin</fullName>
    </recommendedName>
</protein>
<comment type="similarity">
    <text evidence="1 2">Belongs to the phD/YefM antitoxin family.</text>
</comment>
<organism evidence="3 4">
    <name type="scientific">Microlunatus elymi</name>
    <dbReference type="NCBI Taxonomy" id="2596828"/>
    <lineage>
        <taxon>Bacteria</taxon>
        <taxon>Bacillati</taxon>
        <taxon>Actinomycetota</taxon>
        <taxon>Actinomycetes</taxon>
        <taxon>Propionibacteriales</taxon>
        <taxon>Propionibacteriaceae</taxon>
        <taxon>Microlunatus</taxon>
    </lineage>
</organism>
<dbReference type="EMBL" id="CP041692">
    <property type="protein sequence ID" value="QDP98321.1"/>
    <property type="molecule type" value="Genomic_DNA"/>
</dbReference>
<dbReference type="InterPro" id="IPR036165">
    <property type="entry name" value="YefM-like_sf"/>
</dbReference>
<proteinExistence type="inferred from homology"/>
<evidence type="ECO:0000313" key="4">
    <source>
        <dbReference type="Proteomes" id="UP000319263"/>
    </source>
</evidence>
<comment type="function">
    <text evidence="2">Antitoxin component of a type II toxin-antitoxin (TA) system.</text>
</comment>
<reference evidence="3 4" key="1">
    <citation type="submission" date="2019-07" db="EMBL/GenBank/DDBJ databases">
        <title>Microlunatus dokdonensis sp. nov. isolated from the rhizospheric soil of the wild plant Elymus tsukushiensis.</title>
        <authorList>
            <person name="Ghim S.-Y."/>
            <person name="Hwang Y.-J."/>
            <person name="Son J.-S."/>
            <person name="Shin J.-H."/>
        </authorList>
    </citation>
    <scope>NUCLEOTIDE SEQUENCE [LARGE SCALE GENOMIC DNA]</scope>
    <source>
        <strain evidence="3 4">KUDC0627</strain>
    </source>
</reference>
<dbReference type="KEGG" id="mik:FOE78_22570"/>
<sequence>MHDVRAYAVGRTTVTASELRQNIYRLLDQVLDSGEPLEISRKGRLLRLVADEPRGDRLAGIHTNPNVIVGDPDDLVSIDWSGEWDADRQVRP</sequence>
<gene>
    <name evidence="3" type="ORF">FOE78_22570</name>
</gene>
<dbReference type="OrthoDB" id="1551231at2"/>
<accession>A0A516Q524</accession>